<keyword evidence="2" id="KW-0597">Phosphoprotein</keyword>
<comment type="catalytic activity">
    <reaction evidence="10">
        <text>L-tyrosyl-[protein] + ATP = O-phospho-L-tyrosyl-[protein] + ADP + H(+)</text>
        <dbReference type="Rhea" id="RHEA:10596"/>
        <dbReference type="Rhea" id="RHEA-COMP:10136"/>
        <dbReference type="Rhea" id="RHEA-COMP:20101"/>
        <dbReference type="ChEBI" id="CHEBI:15378"/>
        <dbReference type="ChEBI" id="CHEBI:30616"/>
        <dbReference type="ChEBI" id="CHEBI:46858"/>
        <dbReference type="ChEBI" id="CHEBI:61978"/>
        <dbReference type="ChEBI" id="CHEBI:456216"/>
        <dbReference type="EC" id="2.7.10.1"/>
    </reaction>
</comment>
<dbReference type="InterPro" id="IPR017441">
    <property type="entry name" value="Protein_kinase_ATP_BS"/>
</dbReference>
<feature type="region of interest" description="Disordered" evidence="13">
    <location>
        <begin position="778"/>
        <end position="845"/>
    </location>
</feature>
<evidence type="ECO:0000256" key="8">
    <source>
        <dbReference type="ARBA" id="ARBA00023137"/>
    </source>
</evidence>
<keyword evidence="5 12" id="KW-0547">Nucleotide-binding</keyword>
<dbReference type="FunFam" id="2.40.20.10:FF:000032">
    <property type="entry name" value="Tyrosine-protein kinase receptor cam-1"/>
    <property type="match status" value="1"/>
</dbReference>
<dbReference type="WBParaSite" id="NBR_0000053301-mRNA-1">
    <property type="protein sequence ID" value="NBR_0000053301-mRNA-1"/>
    <property type="gene ID" value="NBR_0000053301"/>
</dbReference>
<dbReference type="InterPro" id="IPR013806">
    <property type="entry name" value="Kringle-like"/>
</dbReference>
<evidence type="ECO:0000256" key="6">
    <source>
        <dbReference type="ARBA" id="ARBA00022777"/>
    </source>
</evidence>
<dbReference type="InterPro" id="IPR050122">
    <property type="entry name" value="RTK"/>
</dbReference>
<dbReference type="Proteomes" id="UP000271162">
    <property type="component" value="Unassembled WGS sequence"/>
</dbReference>
<dbReference type="Gene3D" id="1.10.510.10">
    <property type="entry name" value="Transferase(Phosphotransferase) domain 1"/>
    <property type="match status" value="1"/>
</dbReference>
<dbReference type="InterPro" id="IPR038178">
    <property type="entry name" value="Kringle_sf"/>
</dbReference>
<accession>A0A0N4XDE2</accession>
<dbReference type="GO" id="GO:0007169">
    <property type="term" value="P:cell surface receptor protein tyrosine kinase signaling pathway"/>
    <property type="evidence" value="ECO:0007669"/>
    <property type="project" value="TreeGrafter"/>
</dbReference>
<dbReference type="PRINTS" id="PR00018">
    <property type="entry name" value="KRINGLE"/>
</dbReference>
<evidence type="ECO:0000256" key="13">
    <source>
        <dbReference type="SAM" id="MobiDB-lite"/>
    </source>
</evidence>
<dbReference type="PANTHER" id="PTHR24416:SF611">
    <property type="entry name" value="TYROSINE-PROTEIN KINASE TRANSMEMBRANE RECEPTOR ROR"/>
    <property type="match status" value="1"/>
</dbReference>
<dbReference type="GO" id="GO:0005524">
    <property type="term" value="F:ATP binding"/>
    <property type="evidence" value="ECO:0007669"/>
    <property type="project" value="UniProtKB-UniRule"/>
</dbReference>
<organism evidence="20">
    <name type="scientific">Nippostrongylus brasiliensis</name>
    <name type="common">Rat hookworm</name>
    <dbReference type="NCBI Taxonomy" id="27835"/>
    <lineage>
        <taxon>Eukaryota</taxon>
        <taxon>Metazoa</taxon>
        <taxon>Ecdysozoa</taxon>
        <taxon>Nematoda</taxon>
        <taxon>Chromadorea</taxon>
        <taxon>Rhabditida</taxon>
        <taxon>Rhabditina</taxon>
        <taxon>Rhabditomorpha</taxon>
        <taxon>Strongyloidea</taxon>
        <taxon>Heligmosomidae</taxon>
        <taxon>Nippostrongylus</taxon>
    </lineage>
</organism>
<evidence type="ECO:0000313" key="20">
    <source>
        <dbReference type="WBParaSite" id="NBR_0000053301-mRNA-1"/>
    </source>
</evidence>
<feature type="region of interest" description="Disordered" evidence="13">
    <location>
        <begin position="399"/>
        <end position="420"/>
    </location>
</feature>
<evidence type="ECO:0000256" key="14">
    <source>
        <dbReference type="SAM" id="Phobius"/>
    </source>
</evidence>
<feature type="compositionally biased region" description="Low complexity" evidence="13">
    <location>
        <begin position="781"/>
        <end position="791"/>
    </location>
</feature>
<evidence type="ECO:0000259" key="17">
    <source>
        <dbReference type="PROSITE" id="PS50070"/>
    </source>
</evidence>
<dbReference type="Pfam" id="PF00051">
    <property type="entry name" value="Kringle"/>
    <property type="match status" value="1"/>
</dbReference>
<dbReference type="GO" id="GO:0005886">
    <property type="term" value="C:plasma membrane"/>
    <property type="evidence" value="ECO:0007669"/>
    <property type="project" value="TreeGrafter"/>
</dbReference>
<feature type="domain" description="Protein kinase" evidence="15">
    <location>
        <begin position="499"/>
        <end position="764"/>
    </location>
</feature>
<keyword evidence="6" id="KW-0418">Kinase</keyword>
<feature type="disulfide bond" evidence="11">
    <location>
        <begin position="298"/>
        <end position="321"/>
    </location>
</feature>
<keyword evidence="14" id="KW-0472">Membrane</keyword>
<dbReference type="SMART" id="SM00219">
    <property type="entry name" value="TyrKc"/>
    <property type="match status" value="1"/>
</dbReference>
<evidence type="ECO:0000256" key="7">
    <source>
        <dbReference type="ARBA" id="ARBA00022840"/>
    </source>
</evidence>
<dbReference type="STRING" id="27835.A0A0N4XDE2"/>
<dbReference type="CDD" id="cd07459">
    <property type="entry name" value="CRD_TK_ROR_like"/>
    <property type="match status" value="1"/>
</dbReference>
<comment type="subcellular location">
    <subcellularLocation>
        <location evidence="1">Membrane</location>
        <topology evidence="1">Single-pass type I membrane protein</topology>
    </subcellularLocation>
</comment>
<keyword evidence="14" id="KW-0812">Transmembrane</keyword>
<dbReference type="CDD" id="cd00108">
    <property type="entry name" value="KR"/>
    <property type="match status" value="1"/>
</dbReference>
<dbReference type="InterPro" id="IPR020067">
    <property type="entry name" value="Frizzled_dom"/>
</dbReference>
<feature type="compositionally biased region" description="Polar residues" evidence="13">
    <location>
        <begin position="807"/>
        <end position="818"/>
    </location>
</feature>
<dbReference type="PROSITE" id="PS00021">
    <property type="entry name" value="KRINGLE_1"/>
    <property type="match status" value="1"/>
</dbReference>
<dbReference type="GO" id="GO:0004714">
    <property type="term" value="F:transmembrane receptor protein tyrosine kinase activity"/>
    <property type="evidence" value="ECO:0007669"/>
    <property type="project" value="UniProtKB-EC"/>
</dbReference>
<dbReference type="PROSITE" id="PS00109">
    <property type="entry name" value="PROTEIN_KINASE_TYR"/>
    <property type="match status" value="1"/>
</dbReference>
<feature type="domain" description="Kringle" evidence="17">
    <location>
        <begin position="250"/>
        <end position="326"/>
    </location>
</feature>
<feature type="transmembrane region" description="Helical" evidence="14">
    <location>
        <begin position="370"/>
        <end position="395"/>
    </location>
</feature>
<keyword evidence="14" id="KW-1133">Transmembrane helix</keyword>
<evidence type="ECO:0000313" key="18">
    <source>
        <dbReference type="EMBL" id="VDL63239.1"/>
    </source>
</evidence>
<dbReference type="CDD" id="cd00192">
    <property type="entry name" value="PTKc"/>
    <property type="match status" value="1"/>
</dbReference>
<feature type="compositionally biased region" description="Basic and acidic residues" evidence="13">
    <location>
        <begin position="821"/>
        <end position="834"/>
    </location>
</feature>
<protein>
    <submittedName>
        <fullName evidence="20">Tyrosine-protein kinase transmembrane receptor (inferred by orthology to a C. elegans protein)</fullName>
    </submittedName>
</protein>
<dbReference type="InterPro" id="IPR020635">
    <property type="entry name" value="Tyr_kinase_cat_dom"/>
</dbReference>
<dbReference type="Gene3D" id="2.40.20.10">
    <property type="entry name" value="Plasminogen Kringle 4"/>
    <property type="match status" value="1"/>
</dbReference>
<keyword evidence="3 11" id="KW-0420">Kringle</keyword>
<dbReference type="InterPro" id="IPR041775">
    <property type="entry name" value="Ror-like_CRD"/>
</dbReference>
<dbReference type="FunFam" id="1.10.510.10:FF:000554">
    <property type="entry name" value="Predicted protein"/>
    <property type="match status" value="1"/>
</dbReference>
<evidence type="ECO:0000256" key="9">
    <source>
        <dbReference type="ARBA" id="ARBA00023157"/>
    </source>
</evidence>
<evidence type="ECO:0000256" key="3">
    <source>
        <dbReference type="ARBA" id="ARBA00022572"/>
    </source>
</evidence>
<dbReference type="Gene3D" id="1.10.2000.10">
    <property type="entry name" value="Frizzled cysteine-rich domain"/>
    <property type="match status" value="1"/>
</dbReference>
<feature type="binding site" evidence="12">
    <location>
        <position position="533"/>
    </location>
    <ligand>
        <name>ATP</name>
        <dbReference type="ChEBI" id="CHEBI:30616"/>
    </ligand>
</feature>
<dbReference type="SMART" id="SM00130">
    <property type="entry name" value="KR"/>
    <property type="match status" value="1"/>
</dbReference>
<dbReference type="InterPro" id="IPR000719">
    <property type="entry name" value="Prot_kinase_dom"/>
</dbReference>
<dbReference type="EMBL" id="UYSL01000238">
    <property type="protein sequence ID" value="VDL63239.1"/>
    <property type="molecule type" value="Genomic_DNA"/>
</dbReference>
<evidence type="ECO:0000256" key="12">
    <source>
        <dbReference type="PROSITE-ProRule" id="PRU10141"/>
    </source>
</evidence>
<dbReference type="SUPFAM" id="SSF56112">
    <property type="entry name" value="Protein kinase-like (PK-like)"/>
    <property type="match status" value="1"/>
</dbReference>
<name>A0A0N4XDE2_NIPBR</name>
<evidence type="ECO:0000259" key="16">
    <source>
        <dbReference type="PROSITE" id="PS50038"/>
    </source>
</evidence>
<dbReference type="PROSITE" id="PS50038">
    <property type="entry name" value="FZ"/>
    <property type="match status" value="1"/>
</dbReference>
<proteinExistence type="predicted"/>
<keyword evidence="9 11" id="KW-1015">Disulfide bond</keyword>
<gene>
    <name evidence="18" type="ORF">NBR_LOCUS534</name>
</gene>
<evidence type="ECO:0000256" key="5">
    <source>
        <dbReference type="ARBA" id="ARBA00022741"/>
    </source>
</evidence>
<evidence type="ECO:0000256" key="10">
    <source>
        <dbReference type="ARBA" id="ARBA00051243"/>
    </source>
</evidence>
<dbReference type="InterPro" id="IPR036790">
    <property type="entry name" value="Frizzled_dom_sf"/>
</dbReference>
<reference evidence="20" key="1">
    <citation type="submission" date="2016-04" db="UniProtKB">
        <authorList>
            <consortium name="WormBaseParasite"/>
        </authorList>
    </citation>
    <scope>IDENTIFICATION</scope>
</reference>
<dbReference type="OMA" id="MAPQMIP"/>
<evidence type="ECO:0000259" key="15">
    <source>
        <dbReference type="PROSITE" id="PS50011"/>
    </source>
</evidence>
<evidence type="ECO:0000313" key="19">
    <source>
        <dbReference type="Proteomes" id="UP000271162"/>
    </source>
</evidence>
<keyword evidence="4" id="KW-0808">Transferase</keyword>
<dbReference type="InterPro" id="IPR001245">
    <property type="entry name" value="Ser-Thr/Tyr_kinase_cat_dom"/>
</dbReference>
<evidence type="ECO:0000256" key="11">
    <source>
        <dbReference type="PROSITE-ProRule" id="PRU00121"/>
    </source>
</evidence>
<keyword evidence="8" id="KW-0829">Tyrosine-protein kinase</keyword>
<dbReference type="PROSITE" id="PS50011">
    <property type="entry name" value="PROTEIN_KINASE_DOM"/>
    <property type="match status" value="1"/>
</dbReference>
<dbReference type="InterPro" id="IPR008266">
    <property type="entry name" value="Tyr_kinase_AS"/>
</dbReference>
<sequence length="845" mass="93397">MGDRACPVLYTTPSNNEESYENVNNVPDSALKARKGGGKAHSLDDYEDYELMDRGRLPDEEDADLFRVPDNAGGAGFVPSGSTDRWLDGTKYRVGDCLPYRGEACRQFLSGRSVMMTSESREDMYDIDRNLRAAMMFINSAPTISQQCRQISTNVACFHMYKVCDPRSSGSEREVLTVCKKDCDDIQNRLCPSELALAAQHELVGDGPKALFPKCSALSSSSNNCIGVLDSPTPLMPIEADIPRGHLTHFCYVDSGKHYEGSASTTVTGKTCMNWNDAPSREYNVARYPELLYAKNYCRNPGGKKTKPWCYSQPLGQEEYCDIPQCSRDLFPHLNDAGSSTENNNNRGSHGGVGLGDSMSSLWENLAPHWQLAVVGGGVLSLLLLLLLFCCICCCRSRKKNSSCTKGRGTSAAHSLLPATNPPSVVNSAANSAYYQRKLNGTSTPIMARAGHIGNGPMEMASLLPPHSVPPPYGEPFHVPHDPHADEPYHILEIPANQIKVGDLLGEGQFGVVYKGFWTGGLISGDPLQVAIKSVRADATNADRTSLEEEVRTVASFDHPHVVRLLGVSYLNGRLSAIFEYMVNGDLHEFLRIRAPSHPDHNPADDSHDFMSIATQIAYGMEYLASMSFVHRDLASRNCLVGDQRIIKIADFGLMRACYDNDYYKMVHRSWMPVRWMAKEALEQGRFSEASDVWSFGVTMWEIWSYGRQPYGSASNQTVIELIANRHLLECPPNCPTNIYGLMIECWNANPERRPTFSEIHSRLQSWSIVSPAHSILQHNQRASASSQSGSSGVGGGRGPTTRVSSLTRSAPYQQQNNRQRRTEDASPLMRRDANYAYSDDGDSD</sequence>
<reference evidence="18 19" key="2">
    <citation type="submission" date="2018-11" db="EMBL/GenBank/DDBJ databases">
        <authorList>
            <consortium name="Pathogen Informatics"/>
        </authorList>
    </citation>
    <scope>NUCLEOTIDE SEQUENCE [LARGE SCALE GENOMIC DNA]</scope>
</reference>
<feature type="region of interest" description="Disordered" evidence="13">
    <location>
        <begin position="1"/>
        <end position="22"/>
    </location>
</feature>
<comment type="caution">
    <text evidence="11">Lacks conserved residue(s) required for the propagation of feature annotation.</text>
</comment>
<dbReference type="AlphaFoldDB" id="A0A0N4XDE2"/>
<dbReference type="PROSITE" id="PS50070">
    <property type="entry name" value="KRINGLE_2"/>
    <property type="match status" value="1"/>
</dbReference>
<dbReference type="InterPro" id="IPR018056">
    <property type="entry name" value="Kringle_CS"/>
</dbReference>
<dbReference type="GO" id="GO:0017147">
    <property type="term" value="F:Wnt-protein binding"/>
    <property type="evidence" value="ECO:0007669"/>
    <property type="project" value="TreeGrafter"/>
</dbReference>
<dbReference type="PRINTS" id="PR00109">
    <property type="entry name" value="TYRKINASE"/>
</dbReference>
<dbReference type="SUPFAM" id="SSF57440">
    <property type="entry name" value="Kringle-like"/>
    <property type="match status" value="1"/>
</dbReference>
<keyword evidence="19" id="KW-1185">Reference proteome</keyword>
<dbReference type="InterPro" id="IPR000001">
    <property type="entry name" value="Kringle"/>
</dbReference>
<evidence type="ECO:0000256" key="4">
    <source>
        <dbReference type="ARBA" id="ARBA00022679"/>
    </source>
</evidence>
<dbReference type="InterPro" id="IPR011009">
    <property type="entry name" value="Kinase-like_dom_sf"/>
</dbReference>
<evidence type="ECO:0000256" key="1">
    <source>
        <dbReference type="ARBA" id="ARBA00004479"/>
    </source>
</evidence>
<feature type="domain" description="FZ" evidence="16">
    <location>
        <begin position="92"/>
        <end position="228"/>
    </location>
</feature>
<dbReference type="PROSITE" id="PS00107">
    <property type="entry name" value="PROTEIN_KINASE_ATP"/>
    <property type="match status" value="1"/>
</dbReference>
<evidence type="ECO:0000256" key="2">
    <source>
        <dbReference type="ARBA" id="ARBA00022553"/>
    </source>
</evidence>
<dbReference type="GO" id="GO:0043235">
    <property type="term" value="C:receptor complex"/>
    <property type="evidence" value="ECO:0007669"/>
    <property type="project" value="TreeGrafter"/>
</dbReference>
<keyword evidence="7 12" id="KW-0067">ATP-binding</keyword>
<dbReference type="PANTHER" id="PTHR24416">
    <property type="entry name" value="TYROSINE-PROTEIN KINASE RECEPTOR"/>
    <property type="match status" value="1"/>
</dbReference>
<dbReference type="Pfam" id="PF07714">
    <property type="entry name" value="PK_Tyr_Ser-Thr"/>
    <property type="match status" value="1"/>
</dbReference>